<sequence length="580" mass="61502">MKLTHIHARNFLGIRAADISPATPVTLVCGPNGAGKSSIQEAVRMALAGESVRVSLKKEYGQLLRDGTESGSIVVSMGPQSNSVALPSGKATQGIPADPRLPFVLDAQRFAHLDVKERRAFLFDLMGIKIGTDEVRERLAARGCDTKKAEAVLPMVRAGFEAAAKEAQMKATAAKGAWRAITNETYGSVKAADWVAPAPASGPAAEDLAATIAECEADIAEASGSAGDLQRQLGEIDAAARQRAHRDRQIAELATKADQLPKAQESVARAQTELDAFRPKVEALRTAAGGKVAGMPCACPECGAMLLFLAGQLAKYEPTQADPEAAARLPEYESSLKVLENALRSRASERDAADAAAKQLELLRKDAAADSGDADDELRVRIEAELAILQSAIGKVSDELEVARAARRAIAQATEQTAKAAQHHADVVAWEALADAFGPSGIPAELLSEALDPINERLAAAAAESEWMRIGIGADMAITGDGGRPYALFSESEKWRADALLAEAISRLTGMRLLVLDRADVLIGAERDRLFWWLDDLAAAGEIDTALVFMSLKAPPGALPESITAYWIEDHQVGSIREAA</sequence>
<comment type="caution">
    <text evidence="2">The sequence shown here is derived from an EMBL/GenBank/DDBJ whole genome shotgun (WGS) entry which is preliminary data.</text>
</comment>
<organism evidence="2 3">
    <name type="scientific">Cupriavidus alkaliphilus</name>
    <dbReference type="NCBI Taxonomy" id="942866"/>
    <lineage>
        <taxon>Bacteria</taxon>
        <taxon>Pseudomonadati</taxon>
        <taxon>Pseudomonadota</taxon>
        <taxon>Betaproteobacteria</taxon>
        <taxon>Burkholderiales</taxon>
        <taxon>Burkholderiaceae</taxon>
        <taxon>Cupriavidus</taxon>
    </lineage>
</organism>
<dbReference type="RefSeq" id="WP_183298541.1">
    <property type="nucleotide sequence ID" value="NZ_JACHWF010000001.1"/>
</dbReference>
<name>A0A7W4V6I4_9BURK</name>
<keyword evidence="3" id="KW-1185">Reference proteome</keyword>
<evidence type="ECO:0000259" key="1">
    <source>
        <dbReference type="Pfam" id="PF13476"/>
    </source>
</evidence>
<dbReference type="InterPro" id="IPR038729">
    <property type="entry name" value="Rad50/SbcC_AAA"/>
</dbReference>
<proteinExistence type="predicted"/>
<dbReference type="Proteomes" id="UP000578036">
    <property type="component" value="Unassembled WGS sequence"/>
</dbReference>
<evidence type="ECO:0000313" key="3">
    <source>
        <dbReference type="Proteomes" id="UP000578036"/>
    </source>
</evidence>
<evidence type="ECO:0000313" key="2">
    <source>
        <dbReference type="EMBL" id="MBB3006007.1"/>
    </source>
</evidence>
<dbReference type="EMBL" id="JACHWF010000001">
    <property type="protein sequence ID" value="MBB3006007.1"/>
    <property type="molecule type" value="Genomic_DNA"/>
</dbReference>
<protein>
    <recommendedName>
        <fullName evidence="1">Rad50/SbcC-type AAA domain-containing protein</fullName>
    </recommendedName>
</protein>
<dbReference type="PANTHER" id="PTHR32114:SF2">
    <property type="entry name" value="ABC TRANSPORTER ABCH.3"/>
    <property type="match status" value="1"/>
</dbReference>
<dbReference type="GO" id="GO:0006302">
    <property type="term" value="P:double-strand break repair"/>
    <property type="evidence" value="ECO:0007669"/>
    <property type="project" value="InterPro"/>
</dbReference>
<dbReference type="AlphaFoldDB" id="A0A7W4V6I4"/>
<dbReference type="GO" id="GO:0016887">
    <property type="term" value="F:ATP hydrolysis activity"/>
    <property type="evidence" value="ECO:0007669"/>
    <property type="project" value="InterPro"/>
</dbReference>
<feature type="domain" description="Rad50/SbcC-type AAA" evidence="1">
    <location>
        <begin position="6"/>
        <end position="62"/>
    </location>
</feature>
<accession>A0A7W4V6I4</accession>
<dbReference type="SUPFAM" id="SSF52540">
    <property type="entry name" value="P-loop containing nucleoside triphosphate hydrolases"/>
    <property type="match status" value="1"/>
</dbReference>
<gene>
    <name evidence="2" type="ORF">FHX61_000623</name>
</gene>
<dbReference type="InterPro" id="IPR027417">
    <property type="entry name" value="P-loop_NTPase"/>
</dbReference>
<dbReference type="Gene3D" id="3.40.50.300">
    <property type="entry name" value="P-loop containing nucleotide triphosphate hydrolases"/>
    <property type="match status" value="1"/>
</dbReference>
<dbReference type="PANTHER" id="PTHR32114">
    <property type="entry name" value="ABC TRANSPORTER ABCH.3"/>
    <property type="match status" value="1"/>
</dbReference>
<reference evidence="2 3" key="1">
    <citation type="submission" date="2020-08" db="EMBL/GenBank/DDBJ databases">
        <title>Genomic Encyclopedia of Type Strains, Phase IV (KMG-V): Genome sequencing to study the core and pangenomes of soil and plant-associated prokaryotes.</title>
        <authorList>
            <person name="Whitman W."/>
        </authorList>
    </citation>
    <scope>NUCLEOTIDE SEQUENCE [LARGE SCALE GENOMIC DNA]</scope>
    <source>
        <strain evidence="2 3">SLV-2362</strain>
    </source>
</reference>
<dbReference type="Pfam" id="PF13476">
    <property type="entry name" value="AAA_23"/>
    <property type="match status" value="1"/>
</dbReference>